<dbReference type="EMBL" id="SPLM01000112">
    <property type="protein sequence ID" value="TMW58165.1"/>
    <property type="molecule type" value="Genomic_DNA"/>
</dbReference>
<evidence type="ECO:0000256" key="1">
    <source>
        <dbReference type="SAM" id="Phobius"/>
    </source>
</evidence>
<name>A0A8K1C817_PYTOL</name>
<keyword evidence="1" id="KW-1133">Transmembrane helix</keyword>
<proteinExistence type="predicted"/>
<comment type="caution">
    <text evidence="2">The sequence shown here is derived from an EMBL/GenBank/DDBJ whole genome shotgun (WGS) entry which is preliminary data.</text>
</comment>
<gene>
    <name evidence="2" type="ORF">Poli38472_011753</name>
</gene>
<organism evidence="2 3">
    <name type="scientific">Pythium oligandrum</name>
    <name type="common">Mycoparasitic fungus</name>
    <dbReference type="NCBI Taxonomy" id="41045"/>
    <lineage>
        <taxon>Eukaryota</taxon>
        <taxon>Sar</taxon>
        <taxon>Stramenopiles</taxon>
        <taxon>Oomycota</taxon>
        <taxon>Peronosporomycetes</taxon>
        <taxon>Pythiales</taxon>
        <taxon>Pythiaceae</taxon>
        <taxon>Pythium</taxon>
    </lineage>
</organism>
<feature type="transmembrane region" description="Helical" evidence="1">
    <location>
        <begin position="107"/>
        <end position="125"/>
    </location>
</feature>
<dbReference type="OrthoDB" id="124327at2759"/>
<sequence>MVWRRSLRNNAPLQRSVRNQVTALMIQVCMTYVYPLYFFAFTSLPPFGQSAFSFMLPLIKLCLKNGPHRSLRALDDIKPVFVVLNVDVFGSFYVASSLQASQSTLNTVLILAVGIAQIAVAIYDIRAVMREIGSLVRWDHFEGSLFDLCLVSAASEKSGPSVITASRTSTLQLR</sequence>
<accession>A0A8K1C817</accession>
<evidence type="ECO:0000313" key="3">
    <source>
        <dbReference type="Proteomes" id="UP000794436"/>
    </source>
</evidence>
<reference evidence="2" key="1">
    <citation type="submission" date="2019-03" db="EMBL/GenBank/DDBJ databases">
        <title>Long read genome sequence of the mycoparasitic Pythium oligandrum ATCC 38472 isolated from sugarbeet rhizosphere.</title>
        <authorList>
            <person name="Gaulin E."/>
        </authorList>
    </citation>
    <scope>NUCLEOTIDE SEQUENCE</scope>
    <source>
        <strain evidence="2">ATCC 38472_TT</strain>
    </source>
</reference>
<evidence type="ECO:0000313" key="2">
    <source>
        <dbReference type="EMBL" id="TMW58165.1"/>
    </source>
</evidence>
<keyword evidence="1" id="KW-0472">Membrane</keyword>
<keyword evidence="3" id="KW-1185">Reference proteome</keyword>
<keyword evidence="1" id="KW-0812">Transmembrane</keyword>
<dbReference type="AlphaFoldDB" id="A0A8K1C817"/>
<dbReference type="Proteomes" id="UP000794436">
    <property type="component" value="Unassembled WGS sequence"/>
</dbReference>
<feature type="transmembrane region" description="Helical" evidence="1">
    <location>
        <begin position="21"/>
        <end position="40"/>
    </location>
</feature>
<protein>
    <submittedName>
        <fullName evidence="2">Uncharacterized protein</fullName>
    </submittedName>
</protein>